<reference evidence="1 2" key="1">
    <citation type="submission" date="2016-08" db="EMBL/GenBank/DDBJ databases">
        <authorList>
            <person name="Seilhamer J.J."/>
        </authorList>
    </citation>
    <scope>NUCLEOTIDE SEQUENCE [LARGE SCALE GENOMIC DNA]</scope>
    <source>
        <strain evidence="1 2">KH-18-2</strain>
    </source>
</reference>
<dbReference type="AlphaFoldDB" id="A0A2S3WJP6"/>
<proteinExistence type="predicted"/>
<name>A0A2S3WJP6_PSEPU</name>
<protein>
    <submittedName>
        <fullName evidence="1">Uncharacterized protein</fullName>
    </submittedName>
</protein>
<comment type="caution">
    <text evidence="1">The sequence shown here is derived from an EMBL/GenBank/DDBJ whole genome shotgun (WGS) entry which is preliminary data.</text>
</comment>
<organism evidence="1 2">
    <name type="scientific">Pseudomonas putida</name>
    <name type="common">Arthrobacter siderocapsulatus</name>
    <dbReference type="NCBI Taxonomy" id="303"/>
    <lineage>
        <taxon>Bacteria</taxon>
        <taxon>Pseudomonadati</taxon>
        <taxon>Pseudomonadota</taxon>
        <taxon>Gammaproteobacteria</taxon>
        <taxon>Pseudomonadales</taxon>
        <taxon>Pseudomonadaceae</taxon>
        <taxon>Pseudomonas</taxon>
    </lineage>
</organism>
<accession>A0A2S3WJP6</accession>
<evidence type="ECO:0000313" key="1">
    <source>
        <dbReference type="EMBL" id="POF99455.1"/>
    </source>
</evidence>
<sequence length="218" mass="24572">MSNNEVKANQSSLDLYAVTLNWGMAEEGTYSDNVFATSQNEACLKIAEDMANQREYVDELETPKERQEWIVSRACDLVDCHFVEDSLAADLAALYGDVLFPDGVTRSIDLGALRALLVEHRHCLVPPAEVKVVEQLALHTVDSGYCRVYYKRQNGALCCFQLDTRNTFKLYHCSRDGEPEHEISHQNKAVFALPEDSGCSFVASFRAWWEQQSLQPTA</sequence>
<reference evidence="1 2" key="2">
    <citation type="submission" date="2018-03" db="EMBL/GenBank/DDBJ databases">
        <title>Draft genome of Pseudomonas putida strain KH-18-2.</title>
        <authorList>
            <person name="Yoshizawa S."/>
            <person name="Khan N.H."/>
            <person name="Nishimura M."/>
            <person name="Chiura H.X."/>
            <person name="Ogura Y."/>
            <person name="Hayashi T."/>
            <person name="Kogure K."/>
        </authorList>
    </citation>
    <scope>NUCLEOTIDE SEQUENCE [LARGE SCALE GENOMIC DNA]</scope>
    <source>
        <strain evidence="1 2">KH-18-2</strain>
    </source>
</reference>
<dbReference type="EMBL" id="MING01000087">
    <property type="protein sequence ID" value="POF99455.1"/>
    <property type="molecule type" value="Genomic_DNA"/>
</dbReference>
<dbReference type="RefSeq" id="WP_039614970.1">
    <property type="nucleotide sequence ID" value="NZ_JAJNEE010000004.1"/>
</dbReference>
<evidence type="ECO:0000313" key="2">
    <source>
        <dbReference type="Proteomes" id="UP000237378"/>
    </source>
</evidence>
<dbReference type="Proteomes" id="UP000237378">
    <property type="component" value="Unassembled WGS sequence"/>
</dbReference>
<gene>
    <name evidence="1" type="ORF">BGP82_26685</name>
</gene>